<evidence type="ECO:0000313" key="1">
    <source>
        <dbReference type="EMBL" id="ACU15748.1"/>
    </source>
</evidence>
<sequence>MSIVWVYRVNLVSGFSVNINPGYSVSVSLVPVYAIPYSRYCVPFSLVPISFSCLPNTIGRLK</sequence>
<dbReference type="EMBL" id="BT091562">
    <property type="protein sequence ID" value="ACU15748.1"/>
    <property type="molecule type" value="mRNA"/>
</dbReference>
<organism evidence="1">
    <name type="scientific">Glycine max</name>
    <name type="common">Soybean</name>
    <name type="synonym">Glycine hispida</name>
    <dbReference type="NCBI Taxonomy" id="3847"/>
    <lineage>
        <taxon>Eukaryota</taxon>
        <taxon>Viridiplantae</taxon>
        <taxon>Streptophyta</taxon>
        <taxon>Embryophyta</taxon>
        <taxon>Tracheophyta</taxon>
        <taxon>Spermatophyta</taxon>
        <taxon>Magnoliopsida</taxon>
        <taxon>eudicotyledons</taxon>
        <taxon>Gunneridae</taxon>
        <taxon>Pentapetalae</taxon>
        <taxon>rosids</taxon>
        <taxon>fabids</taxon>
        <taxon>Fabales</taxon>
        <taxon>Fabaceae</taxon>
        <taxon>Papilionoideae</taxon>
        <taxon>50 kb inversion clade</taxon>
        <taxon>NPAAA clade</taxon>
        <taxon>indigoferoid/millettioid clade</taxon>
        <taxon>Phaseoleae</taxon>
        <taxon>Glycine</taxon>
        <taxon>Glycine subgen. Soja</taxon>
    </lineage>
</organism>
<reference evidence="1" key="1">
    <citation type="submission" date="2009-08" db="EMBL/GenBank/DDBJ databases">
        <authorList>
            <person name="Cheung F."/>
            <person name="Xiao Y."/>
            <person name="Chan A."/>
            <person name="Moskal W."/>
            <person name="Town C.D."/>
        </authorList>
    </citation>
    <scope>NUCLEOTIDE SEQUENCE</scope>
</reference>
<accession>C6T2A4</accession>
<dbReference type="AlphaFoldDB" id="C6T2A4"/>
<name>C6T2A4_SOYBN</name>
<proteinExistence type="evidence at transcript level"/>
<protein>
    <submittedName>
        <fullName evidence="1">Uncharacterized protein</fullName>
    </submittedName>
</protein>